<organism evidence="2">
    <name type="scientific">Cacopsylla melanoneura</name>
    <dbReference type="NCBI Taxonomy" id="428564"/>
    <lineage>
        <taxon>Eukaryota</taxon>
        <taxon>Metazoa</taxon>
        <taxon>Ecdysozoa</taxon>
        <taxon>Arthropoda</taxon>
        <taxon>Hexapoda</taxon>
        <taxon>Insecta</taxon>
        <taxon>Pterygota</taxon>
        <taxon>Neoptera</taxon>
        <taxon>Paraneoptera</taxon>
        <taxon>Hemiptera</taxon>
        <taxon>Sternorrhyncha</taxon>
        <taxon>Psylloidea</taxon>
        <taxon>Psyllidae</taxon>
        <taxon>Psyllinae</taxon>
        <taxon>Cacopsylla</taxon>
    </lineage>
</organism>
<proteinExistence type="predicted"/>
<name>A0A8D8QHK0_9HEMI</name>
<feature type="region of interest" description="Disordered" evidence="1">
    <location>
        <begin position="56"/>
        <end position="103"/>
    </location>
</feature>
<reference evidence="2" key="1">
    <citation type="submission" date="2021-05" db="EMBL/GenBank/DDBJ databases">
        <authorList>
            <person name="Alioto T."/>
            <person name="Alioto T."/>
            <person name="Gomez Garrido J."/>
        </authorList>
    </citation>
    <scope>NUCLEOTIDE SEQUENCE</scope>
</reference>
<protein>
    <submittedName>
        <fullName evidence="2">Uncharacterized protein</fullName>
    </submittedName>
</protein>
<evidence type="ECO:0000256" key="1">
    <source>
        <dbReference type="SAM" id="MobiDB-lite"/>
    </source>
</evidence>
<dbReference type="AlphaFoldDB" id="A0A8D8QHK0"/>
<dbReference type="EMBL" id="HBUF01076814">
    <property type="protein sequence ID" value="CAG6631452.1"/>
    <property type="molecule type" value="Transcribed_RNA"/>
</dbReference>
<feature type="compositionally biased region" description="Polar residues" evidence="1">
    <location>
        <begin position="63"/>
        <end position="89"/>
    </location>
</feature>
<evidence type="ECO:0000313" key="2">
    <source>
        <dbReference type="EMBL" id="CAG6631452.1"/>
    </source>
</evidence>
<accession>A0A8D8QHK0</accession>
<sequence>MIHIILILQSYLHTCSKLSWLSGHSSILARRRPRFESSNMPKRACSSCRAKSASWPPRKARKYTSTTCTGGDQPTSTPRNSCSPSRNTQPMPPQMQASSESSSVSSNSIQIDSAFACHCIECTKKTNCGCSCCCSFDCSKLRRHQEWEMILGTRTNLTSRTDMS</sequence>